<accession>A0A4Z1HRH3</accession>
<feature type="domain" description="Inner kinetochore subunit AME1" evidence="2">
    <location>
        <begin position="433"/>
        <end position="616"/>
    </location>
</feature>
<keyword evidence="4" id="KW-1185">Reference proteome</keyword>
<dbReference type="Pfam" id="PF20994">
    <property type="entry name" value="CENPU"/>
    <property type="match status" value="1"/>
</dbReference>
<dbReference type="AlphaFoldDB" id="A0A4Z1HRH3"/>
<evidence type="ECO:0000256" key="1">
    <source>
        <dbReference type="SAM" id="MobiDB-lite"/>
    </source>
</evidence>
<feature type="compositionally biased region" description="Basic and acidic residues" evidence="1">
    <location>
        <begin position="1"/>
        <end position="10"/>
    </location>
</feature>
<feature type="compositionally biased region" description="Pro residues" evidence="1">
    <location>
        <begin position="34"/>
        <end position="51"/>
    </location>
</feature>
<dbReference type="OrthoDB" id="5377952at2759"/>
<evidence type="ECO:0000259" key="2">
    <source>
        <dbReference type="Pfam" id="PF20994"/>
    </source>
</evidence>
<feature type="compositionally biased region" description="Polar residues" evidence="1">
    <location>
        <begin position="156"/>
        <end position="165"/>
    </location>
</feature>
<evidence type="ECO:0000313" key="3">
    <source>
        <dbReference type="EMBL" id="TGO47467.1"/>
    </source>
</evidence>
<organism evidence="3 4">
    <name type="scientific">Botryotinia convoluta</name>
    <dbReference type="NCBI Taxonomy" id="54673"/>
    <lineage>
        <taxon>Eukaryota</taxon>
        <taxon>Fungi</taxon>
        <taxon>Dikarya</taxon>
        <taxon>Ascomycota</taxon>
        <taxon>Pezizomycotina</taxon>
        <taxon>Leotiomycetes</taxon>
        <taxon>Helotiales</taxon>
        <taxon>Sclerotiniaceae</taxon>
        <taxon>Botryotinia</taxon>
    </lineage>
</organism>
<feature type="region of interest" description="Disordered" evidence="1">
    <location>
        <begin position="353"/>
        <end position="398"/>
    </location>
</feature>
<feature type="compositionally biased region" description="Polar residues" evidence="1">
    <location>
        <begin position="73"/>
        <end position="83"/>
    </location>
</feature>
<feature type="compositionally biased region" description="Polar residues" evidence="1">
    <location>
        <begin position="90"/>
        <end position="112"/>
    </location>
</feature>
<dbReference type="InterPro" id="IPR048743">
    <property type="entry name" value="AME1"/>
</dbReference>
<feature type="region of interest" description="Disordered" evidence="1">
    <location>
        <begin position="214"/>
        <end position="308"/>
    </location>
</feature>
<dbReference type="Proteomes" id="UP000297527">
    <property type="component" value="Unassembled WGS sequence"/>
</dbReference>
<dbReference type="EMBL" id="PQXN01000275">
    <property type="protein sequence ID" value="TGO47467.1"/>
    <property type="molecule type" value="Genomic_DNA"/>
</dbReference>
<feature type="region of interest" description="Disordered" evidence="1">
    <location>
        <begin position="1"/>
        <end position="200"/>
    </location>
</feature>
<proteinExistence type="predicted"/>
<sequence>MDSTREERMQQRLRGGAQRQVKDVDFGFMLPAFAAPPPAAEPSPVPTPAPTIPSSLPEAPANPETPQPELPSQPISQTPATVTRSRDRSSNILGLQSSNVTRSHTVNDANTSAKRRKLETDEPPSSSTRSMRSSRSSARKDVYDLPEDEELEQPVTDHSNLSILETSKENVSESGMAKTALSPTHLPSEPIESIERDPSNEIVVEEVDVEEDSLVGANTSLEEATALAVVNVTKSPRKLPRPSRNKRKRDEPSSEPLAVDESALTAADPLDTTNDDIEEVLPQKPRRPRRKSALQEDVGANDEEMIENTTEQAEAIDDYEAAVTLKKSRGRRISRNIVASDESNLEDAAPLRSAIAKKKRGRVRQVTSPVHQRQPAPPKSKPQRTEKKNKKQKVREGSPIPVIVHRLTKGPVYDDDDSDAEILNSEIPCAIRAGVNAVDVLGQICQELVTAGLETLGDNAVRTQDAAQRLEYKTKMRAVDSFGKELRVRLLEHTINLDNSYSLEKRLREGQRKKLSLREEILRVRAEREKVALRMDGIRIAHEKNSHDAQQREVLNTTVHDIELAVERGKSSSDNTDDGKTNIELMLKRIASEASSASDEGGVLKQIKAFNAFMERAALALEGKKAV</sequence>
<feature type="compositionally biased region" description="Basic residues" evidence="1">
    <location>
        <begin position="235"/>
        <end position="247"/>
    </location>
</feature>
<feature type="compositionally biased region" description="Low complexity" evidence="1">
    <location>
        <begin position="125"/>
        <end position="136"/>
    </location>
</feature>
<gene>
    <name evidence="3" type="ORF">BCON_0276g00070</name>
</gene>
<name>A0A4Z1HRH3_9HELO</name>
<evidence type="ECO:0000313" key="4">
    <source>
        <dbReference type="Proteomes" id="UP000297527"/>
    </source>
</evidence>
<reference evidence="3 4" key="1">
    <citation type="submission" date="2017-12" db="EMBL/GenBank/DDBJ databases">
        <title>Comparative genomics of Botrytis spp.</title>
        <authorList>
            <person name="Valero-Jimenez C.A."/>
            <person name="Tapia P."/>
            <person name="Veloso J."/>
            <person name="Silva-Moreno E."/>
            <person name="Staats M."/>
            <person name="Valdes J.H."/>
            <person name="Van Kan J.A.L."/>
        </authorList>
    </citation>
    <scope>NUCLEOTIDE SEQUENCE [LARGE SCALE GENOMIC DNA]</scope>
    <source>
        <strain evidence="3 4">MUCL11595</strain>
    </source>
</reference>
<protein>
    <recommendedName>
        <fullName evidence="2">Inner kinetochore subunit AME1 domain-containing protein</fullName>
    </recommendedName>
</protein>
<comment type="caution">
    <text evidence="3">The sequence shown here is derived from an EMBL/GenBank/DDBJ whole genome shotgun (WGS) entry which is preliminary data.</text>
</comment>